<name>A0ABP0YFV5_9ROSI</name>
<evidence type="ECO:0000313" key="4">
    <source>
        <dbReference type="Proteomes" id="UP001642487"/>
    </source>
</evidence>
<accession>A0ABP0YFV5</accession>
<dbReference type="Proteomes" id="UP001642487">
    <property type="component" value="Chromosome 4"/>
</dbReference>
<dbReference type="PANTHER" id="PTHR47543:SF2">
    <property type="entry name" value="RNA POLYMERASE II TRANSCRIPTION FACTOR SIII SUBUNIT A"/>
    <property type="match status" value="1"/>
</dbReference>
<feature type="region of interest" description="Disordered" evidence="2">
    <location>
        <begin position="174"/>
        <end position="205"/>
    </location>
</feature>
<dbReference type="PANTHER" id="PTHR47543">
    <property type="entry name" value="OS08G0169600 PROTEIN"/>
    <property type="match status" value="1"/>
</dbReference>
<sequence>MYEEVSKITTSFLNNLSINEAIDSLKFLGDVGDADLNLLDRILPHCTIDQLMHIENSSKGRDLTPVTDKLWKNFYEKKFGKNDSDFVIERMKHKKESFEWKQVYEAKMEELEKKAKKIETQYIQNCQKEKAQKESRQIIFCGGSSPINKKQRFEGKLNEFGCNTNETKILKKSKREEQSCEVPSTINNKKKQNFGGTTKPRHNTKPSKIWKKAKREVLTRIETKNLIVFRRNVIQK</sequence>
<proteinExistence type="predicted"/>
<organism evidence="3 4">
    <name type="scientific">Citrullus colocynthis</name>
    <name type="common">colocynth</name>
    <dbReference type="NCBI Taxonomy" id="252529"/>
    <lineage>
        <taxon>Eukaryota</taxon>
        <taxon>Viridiplantae</taxon>
        <taxon>Streptophyta</taxon>
        <taxon>Embryophyta</taxon>
        <taxon>Tracheophyta</taxon>
        <taxon>Spermatophyta</taxon>
        <taxon>Magnoliopsida</taxon>
        <taxon>eudicotyledons</taxon>
        <taxon>Gunneridae</taxon>
        <taxon>Pentapetalae</taxon>
        <taxon>rosids</taxon>
        <taxon>fabids</taxon>
        <taxon>Cucurbitales</taxon>
        <taxon>Cucurbitaceae</taxon>
        <taxon>Benincaseae</taxon>
        <taxon>Citrullus</taxon>
    </lineage>
</organism>
<dbReference type="Pfam" id="PF06881">
    <property type="entry name" value="Elongin_A"/>
    <property type="match status" value="1"/>
</dbReference>
<keyword evidence="4" id="KW-1185">Reference proteome</keyword>
<protein>
    <recommendedName>
        <fullName evidence="5">Elongin-A</fullName>
    </recommendedName>
</protein>
<evidence type="ECO:0000256" key="2">
    <source>
        <dbReference type="SAM" id="MobiDB-lite"/>
    </source>
</evidence>
<reference evidence="3 4" key="1">
    <citation type="submission" date="2024-03" db="EMBL/GenBank/DDBJ databases">
        <authorList>
            <person name="Gkanogiannis A."/>
            <person name="Becerra Lopez-Lavalle L."/>
        </authorList>
    </citation>
    <scope>NUCLEOTIDE SEQUENCE [LARGE SCALE GENOMIC DNA]</scope>
</reference>
<keyword evidence="1" id="KW-0175">Coiled coil</keyword>
<feature type="coiled-coil region" evidence="1">
    <location>
        <begin position="101"/>
        <end position="128"/>
    </location>
</feature>
<evidence type="ECO:0000256" key="1">
    <source>
        <dbReference type="SAM" id="Coils"/>
    </source>
</evidence>
<evidence type="ECO:0008006" key="5">
    <source>
        <dbReference type="Google" id="ProtNLM"/>
    </source>
</evidence>
<dbReference type="EMBL" id="OZ021738">
    <property type="protein sequence ID" value="CAK9319384.1"/>
    <property type="molecule type" value="Genomic_DNA"/>
</dbReference>
<evidence type="ECO:0000313" key="3">
    <source>
        <dbReference type="EMBL" id="CAK9319384.1"/>
    </source>
</evidence>
<dbReference type="InterPro" id="IPR010684">
    <property type="entry name" value="RNA_pol_II_trans_fac_SIII_A"/>
</dbReference>
<gene>
    <name evidence="3" type="ORF">CITCOLO1_LOCUS11388</name>
</gene>
<dbReference type="Gene3D" id="6.10.250.3180">
    <property type="match status" value="1"/>
</dbReference>